<feature type="transmembrane region" description="Helical" evidence="7">
    <location>
        <begin position="203"/>
        <end position="225"/>
    </location>
</feature>
<keyword evidence="2" id="KW-1003">Cell membrane</keyword>
<feature type="transmembrane region" description="Helical" evidence="7">
    <location>
        <begin position="14"/>
        <end position="34"/>
    </location>
</feature>
<dbReference type="Proteomes" id="UP000273278">
    <property type="component" value="Chromosome"/>
</dbReference>
<feature type="transmembrane region" description="Helical" evidence="7">
    <location>
        <begin position="126"/>
        <end position="143"/>
    </location>
</feature>
<proteinExistence type="predicted"/>
<dbReference type="InterPro" id="IPR018584">
    <property type="entry name" value="GT87"/>
</dbReference>
<evidence type="ECO:0000256" key="3">
    <source>
        <dbReference type="ARBA" id="ARBA00022679"/>
    </source>
</evidence>
<evidence type="ECO:0008006" key="10">
    <source>
        <dbReference type="Google" id="ProtNLM"/>
    </source>
</evidence>
<feature type="transmembrane region" description="Helical" evidence="7">
    <location>
        <begin position="391"/>
        <end position="419"/>
    </location>
</feature>
<evidence type="ECO:0000256" key="2">
    <source>
        <dbReference type="ARBA" id="ARBA00022475"/>
    </source>
</evidence>
<comment type="subcellular location">
    <subcellularLocation>
        <location evidence="1">Cell membrane</location>
        <topology evidence="1">Multi-pass membrane protein</topology>
    </subcellularLocation>
</comment>
<organism evidence="8 9">
    <name type="scientific">Methanomethylophilus alvi</name>
    <dbReference type="NCBI Taxonomy" id="1291540"/>
    <lineage>
        <taxon>Archaea</taxon>
        <taxon>Methanobacteriati</taxon>
        <taxon>Thermoplasmatota</taxon>
        <taxon>Thermoplasmata</taxon>
        <taxon>Methanomassiliicoccales</taxon>
        <taxon>Methanomethylophilaceae</taxon>
        <taxon>Methanomethylophilus</taxon>
    </lineage>
</organism>
<evidence type="ECO:0000256" key="4">
    <source>
        <dbReference type="ARBA" id="ARBA00022692"/>
    </source>
</evidence>
<evidence type="ECO:0000313" key="9">
    <source>
        <dbReference type="Proteomes" id="UP000273278"/>
    </source>
</evidence>
<protein>
    <recommendedName>
        <fullName evidence="10">DUF2029 domain-containing protein</fullName>
    </recommendedName>
</protein>
<dbReference type="EMBL" id="CP017686">
    <property type="protein sequence ID" value="AYQ54646.1"/>
    <property type="molecule type" value="Genomic_DNA"/>
</dbReference>
<feature type="transmembrane region" description="Helical" evidence="7">
    <location>
        <begin position="246"/>
        <end position="264"/>
    </location>
</feature>
<dbReference type="AlphaFoldDB" id="A0A3G3IFK0"/>
<feature type="transmembrane region" description="Helical" evidence="7">
    <location>
        <begin position="314"/>
        <end position="332"/>
    </location>
</feature>
<gene>
    <name evidence="8" type="ORF">BKD89_02340</name>
</gene>
<accession>A0A3G3IFK0</accession>
<keyword evidence="6 7" id="KW-0472">Membrane</keyword>
<keyword evidence="3" id="KW-0808">Transferase</keyword>
<sequence length="435" mass="49480">MGLDVNITGRQRNYILFIGIYAVLSAILFAVVYLTDIPSSVCDGYFPYADAMANGIFPYTEEVWAYDEWRTWEYPPMAYLFLFIPRMFAPSVAGYQVAFIVMTGLFFILGLWCSERLADRMGHDRLRIMALYSVLMFLMFEFLTDRFDMIPMILTFLALILAMDRKYTWAFVVLAFATTVKLYPAIFFPILAIYMLAKGERMGALKGVAAFIITGLAVLALFYLCGADPLSFTKYHTDRPLEMESVIASLIEFTALLGLTDVSYGFDFGSDNIYGSLPDIFSGLMLPLMAVVLVLLYAHYAYWTLRSGLDKSKLRPDTCLVLTIAMMTFILVSTVFSGQYMVWLIPFVLLLYVIPGKREEKDTMMKLFVIGEVLTQLDFLVNFGFRGEGEAMSALGILILLMRNIMMVVLYLGLTMRLIENDRGKLFRRKARAPE</sequence>
<feature type="transmembrane region" description="Helical" evidence="7">
    <location>
        <begin position="93"/>
        <end position="114"/>
    </location>
</feature>
<dbReference type="GO" id="GO:0016758">
    <property type="term" value="F:hexosyltransferase activity"/>
    <property type="evidence" value="ECO:0007669"/>
    <property type="project" value="InterPro"/>
</dbReference>
<feature type="transmembrane region" description="Helical" evidence="7">
    <location>
        <begin position="149"/>
        <end position="164"/>
    </location>
</feature>
<dbReference type="RefSeq" id="WP_015504364.1">
    <property type="nucleotide sequence ID" value="NZ_CP017686.1"/>
</dbReference>
<evidence type="ECO:0000313" key="8">
    <source>
        <dbReference type="EMBL" id="AYQ54646.1"/>
    </source>
</evidence>
<feature type="transmembrane region" description="Helical" evidence="7">
    <location>
        <begin position="284"/>
        <end position="302"/>
    </location>
</feature>
<name>A0A3G3IFK0_9ARCH</name>
<feature type="transmembrane region" description="Helical" evidence="7">
    <location>
        <begin position="171"/>
        <end position="197"/>
    </location>
</feature>
<keyword evidence="5 7" id="KW-1133">Transmembrane helix</keyword>
<evidence type="ECO:0000256" key="5">
    <source>
        <dbReference type="ARBA" id="ARBA00022989"/>
    </source>
</evidence>
<dbReference type="GO" id="GO:0005886">
    <property type="term" value="C:plasma membrane"/>
    <property type="evidence" value="ECO:0007669"/>
    <property type="project" value="UniProtKB-SubCell"/>
</dbReference>
<dbReference type="GeneID" id="41321270"/>
<dbReference type="Pfam" id="PF09594">
    <property type="entry name" value="GT87"/>
    <property type="match status" value="1"/>
</dbReference>
<keyword evidence="4 7" id="KW-0812">Transmembrane</keyword>
<evidence type="ECO:0000256" key="6">
    <source>
        <dbReference type="ARBA" id="ARBA00023136"/>
    </source>
</evidence>
<evidence type="ECO:0000256" key="1">
    <source>
        <dbReference type="ARBA" id="ARBA00004651"/>
    </source>
</evidence>
<evidence type="ECO:0000256" key="7">
    <source>
        <dbReference type="SAM" id="Phobius"/>
    </source>
</evidence>
<reference evidence="8 9" key="1">
    <citation type="submission" date="2016-10" db="EMBL/GenBank/DDBJ databases">
        <title>Complete genome of the TMA-utilizing, human hosted archaeon Methanomethylophilus alvus Gen. nov, sp. nov., strain Mx-05, derived from a pure culture.</title>
        <authorList>
            <person name="Brugere J.-F."/>
            <person name="Ben Hania W."/>
            <person name="Chaudhary P.P."/>
            <person name="Gaci N."/>
            <person name="Borrel G."/>
            <person name="Cao Van Tuat L."/>
            <person name="Fardeau M.-L."/>
            <person name="Harris H.M.B."/>
            <person name="O'Toole P.W."/>
            <person name="Ollivier B."/>
        </authorList>
    </citation>
    <scope>NUCLEOTIDE SEQUENCE [LARGE SCALE GENOMIC DNA]</scope>
    <source>
        <strain evidence="8 9">Mx-05</strain>
    </source>
</reference>